<proteinExistence type="predicted"/>
<sequence>MFHVGMTPDTPYWPETESDAKMCSPKDNAPSADPDTAT</sequence>
<organism evidence="2 3">
    <name type="scientific">Maritimibacter alkaliphilus HTCC2654</name>
    <dbReference type="NCBI Taxonomy" id="314271"/>
    <lineage>
        <taxon>Bacteria</taxon>
        <taxon>Pseudomonadati</taxon>
        <taxon>Pseudomonadota</taxon>
        <taxon>Alphaproteobacteria</taxon>
        <taxon>Rhodobacterales</taxon>
        <taxon>Roseobacteraceae</taxon>
        <taxon>Maritimibacter</taxon>
    </lineage>
</organism>
<dbReference type="AlphaFoldDB" id="A3VGI4"/>
<accession>A3VGI4</accession>
<dbReference type="Proteomes" id="UP000002931">
    <property type="component" value="Unassembled WGS sequence"/>
</dbReference>
<gene>
    <name evidence="2" type="ORF">RB2654_13925</name>
</gene>
<evidence type="ECO:0000313" key="2">
    <source>
        <dbReference type="EMBL" id="EAQ12389.1"/>
    </source>
</evidence>
<protein>
    <submittedName>
        <fullName evidence="2">Uncharacterized protein</fullName>
    </submittedName>
</protein>
<evidence type="ECO:0000313" key="3">
    <source>
        <dbReference type="Proteomes" id="UP000002931"/>
    </source>
</evidence>
<reference evidence="2 3" key="1">
    <citation type="journal article" date="2010" name="J. Bacteriol.">
        <title>Genome sequences of Pelagibaca bermudensis HTCC2601T and Maritimibacter alkaliphilus HTCC2654T, the type strains of two marine Roseobacter genera.</title>
        <authorList>
            <person name="Thrash J.C."/>
            <person name="Cho J.C."/>
            <person name="Ferriera S."/>
            <person name="Johnson J."/>
            <person name="Vergin K.L."/>
            <person name="Giovannoni S.J."/>
        </authorList>
    </citation>
    <scope>NUCLEOTIDE SEQUENCE [LARGE SCALE GENOMIC DNA]</scope>
    <source>
        <strain evidence="2 3">HTCC2654</strain>
    </source>
</reference>
<name>A3VGI4_9RHOB</name>
<dbReference type="HOGENOM" id="CLU_3329826_0_0_5"/>
<evidence type="ECO:0000256" key="1">
    <source>
        <dbReference type="SAM" id="MobiDB-lite"/>
    </source>
</evidence>
<feature type="region of interest" description="Disordered" evidence="1">
    <location>
        <begin position="1"/>
        <end position="38"/>
    </location>
</feature>
<dbReference type="EMBL" id="AAMT01000008">
    <property type="protein sequence ID" value="EAQ12389.1"/>
    <property type="molecule type" value="Genomic_DNA"/>
</dbReference>
<comment type="caution">
    <text evidence="2">The sequence shown here is derived from an EMBL/GenBank/DDBJ whole genome shotgun (WGS) entry which is preliminary data.</text>
</comment>
<keyword evidence="3" id="KW-1185">Reference proteome</keyword>